<evidence type="ECO:0000313" key="21">
    <source>
        <dbReference type="EMBL" id="TWH75585.1"/>
    </source>
</evidence>
<evidence type="ECO:0000256" key="1">
    <source>
        <dbReference type="ARBA" id="ARBA00004651"/>
    </source>
</evidence>
<dbReference type="CDD" id="cd01672">
    <property type="entry name" value="TMPK"/>
    <property type="match status" value="1"/>
</dbReference>
<comment type="subcellular location">
    <subcellularLocation>
        <location evidence="1">Cell membrane</location>
        <topology evidence="1">Multi-pass membrane protein</topology>
    </subcellularLocation>
</comment>
<evidence type="ECO:0000256" key="17">
    <source>
        <dbReference type="HAMAP-Rule" id="MF_00165"/>
    </source>
</evidence>
<evidence type="ECO:0000256" key="16">
    <source>
        <dbReference type="ARBA" id="ARBA00057735"/>
    </source>
</evidence>
<feature type="compositionally biased region" description="Polar residues" evidence="18">
    <location>
        <begin position="766"/>
        <end position="777"/>
    </location>
</feature>
<dbReference type="HAMAP" id="MF_00165">
    <property type="entry name" value="Thymidylate_kinase"/>
    <property type="match status" value="1"/>
</dbReference>
<comment type="similarity">
    <text evidence="2 17">Belongs to the thymidylate kinase family.</text>
</comment>
<feature type="binding site" evidence="17">
    <location>
        <begin position="548"/>
        <end position="555"/>
    </location>
    <ligand>
        <name>ATP</name>
        <dbReference type="ChEBI" id="CHEBI:30616"/>
    </ligand>
</feature>
<accession>A0A562IY99</accession>
<feature type="transmembrane region" description="Helical" evidence="19">
    <location>
        <begin position="193"/>
        <end position="211"/>
    </location>
</feature>
<feature type="transmembrane region" description="Helical" evidence="19">
    <location>
        <begin position="105"/>
        <end position="128"/>
    </location>
</feature>
<feature type="compositionally biased region" description="Low complexity" evidence="18">
    <location>
        <begin position="55"/>
        <end position="75"/>
    </location>
</feature>
<protein>
    <recommendedName>
        <fullName evidence="4 17">Thymidylate kinase</fullName>
        <ecNumber evidence="3 17">2.7.4.9</ecNumber>
    </recommendedName>
    <alternativeName>
        <fullName evidence="17">dTMP kinase</fullName>
    </alternativeName>
</protein>
<evidence type="ECO:0000256" key="10">
    <source>
        <dbReference type="ARBA" id="ARBA00022741"/>
    </source>
</evidence>
<dbReference type="Pfam" id="PF02223">
    <property type="entry name" value="Thymidylate_kin"/>
    <property type="match status" value="1"/>
</dbReference>
<dbReference type="Gene3D" id="3.40.50.300">
    <property type="entry name" value="P-loop containing nucleotide triphosphate hydrolases"/>
    <property type="match status" value="1"/>
</dbReference>
<feature type="transmembrane region" description="Helical" evidence="19">
    <location>
        <begin position="447"/>
        <end position="471"/>
    </location>
</feature>
<evidence type="ECO:0000256" key="9">
    <source>
        <dbReference type="ARBA" id="ARBA00022727"/>
    </source>
</evidence>
<dbReference type="EMBL" id="VLKF01000001">
    <property type="protein sequence ID" value="TWH75585.1"/>
    <property type="molecule type" value="Genomic_DNA"/>
</dbReference>
<dbReference type="InterPro" id="IPR039430">
    <property type="entry name" value="Thymidylate_kin-like_dom"/>
</dbReference>
<dbReference type="InterPro" id="IPR018095">
    <property type="entry name" value="Thymidylate_kin_CS"/>
</dbReference>
<sequence>MPGTGSGGVVDGAPVADEPRGVPADGLSPAGTPTPEGAGVPLAGLPERPWRAEHAPSGTEPAADAAAEATGSDDGAGPDGDALDGGVGIASRIRAVLRVRDFRKLWLSTALSSFGDWLGLLAITFTAYSLVDGYAANFALGGVLIFRLLPAIVLGPLAGAFADRFDRRKTMVITDVVRFGLFASIPLVGDLLWLFIAQFLIEAVSLFWIPAKDAAVPNMVRKDQLEAANQLSLVTTYGLTPVLAAGVFAVLTAAGGLGELVPAVDEADLALYLNALTFLVAAVVIWNLPSISGRRAEGTKVTGDGFLRSLVKGFSFAGHTPLVRGLVIGITGAFVAAGVVIATAQAFVMSMGAGAAAYALLFGAVFVGLGLGIAVGPGVARDLSRERLFGVAIVCAGAAVGLLAWTFTLWLALVMVLLMGFFAGIAYLAGFTLLGTEVEDELRGRTFALVQSLVRAALILSLAVAPFGVGVIARFTVELGPVAFTVTGERLMLFVAGVLAVGVGLVAYRQMDDGRPVPLIADVLTALRRDTTARRRLAGGGVLIAFEGGEGAGKSTQVRRLHEWLTEEGLGARTTLEPGGTPSGGRIRAILLDPASSGLSPRSEALLYAADRAQHVHDVLRPALDAGEVVITDRFVDSSLAYQGAGRTIPMDDVRSISRWATQGLQPDLTVLLDLPPEVGLARARGRAAADRMESESLEFHQRVRQTFVALAEAEPDRYLVLDARQSPDELAAAIRRRVSVLLEGLPLQQPAKLPTPRGRRGSEHGVQTGSTPQLHP</sequence>
<dbReference type="Gene3D" id="1.20.1250.20">
    <property type="entry name" value="MFS general substrate transporter like domains"/>
    <property type="match status" value="1"/>
</dbReference>
<dbReference type="PROSITE" id="PS01331">
    <property type="entry name" value="THYMIDYLATE_KINASE"/>
    <property type="match status" value="1"/>
</dbReference>
<evidence type="ECO:0000256" key="18">
    <source>
        <dbReference type="SAM" id="MobiDB-lite"/>
    </source>
</evidence>
<feature type="region of interest" description="Disordered" evidence="18">
    <location>
        <begin position="1"/>
        <end position="81"/>
    </location>
</feature>
<feature type="domain" description="Thymidylate kinase-like" evidence="20">
    <location>
        <begin position="546"/>
        <end position="735"/>
    </location>
</feature>
<evidence type="ECO:0000256" key="5">
    <source>
        <dbReference type="ARBA" id="ARBA00022448"/>
    </source>
</evidence>
<dbReference type="InterPro" id="IPR011701">
    <property type="entry name" value="MFS"/>
</dbReference>
<dbReference type="InterPro" id="IPR018094">
    <property type="entry name" value="Thymidylate_kinase"/>
</dbReference>
<evidence type="ECO:0000256" key="6">
    <source>
        <dbReference type="ARBA" id="ARBA00022475"/>
    </source>
</evidence>
<reference evidence="21 22" key="1">
    <citation type="submission" date="2019-07" db="EMBL/GenBank/DDBJ databases">
        <title>R&amp;d 2014.</title>
        <authorList>
            <person name="Klenk H.-P."/>
        </authorList>
    </citation>
    <scope>NUCLEOTIDE SEQUENCE [LARGE SCALE GENOMIC DNA]</scope>
    <source>
        <strain evidence="21 22">DSM 45764</strain>
    </source>
</reference>
<dbReference type="NCBIfam" id="TIGR00041">
    <property type="entry name" value="DTMP_kinase"/>
    <property type="match status" value="1"/>
</dbReference>
<dbReference type="InterPro" id="IPR027417">
    <property type="entry name" value="P-loop_NTPase"/>
</dbReference>
<evidence type="ECO:0000256" key="19">
    <source>
        <dbReference type="SAM" id="Phobius"/>
    </source>
</evidence>
<feature type="transmembrane region" description="Helical" evidence="19">
    <location>
        <begin position="134"/>
        <end position="158"/>
    </location>
</feature>
<dbReference type="PANTHER" id="PTHR43266:SF2">
    <property type="entry name" value="MAJOR FACILITATOR SUPERFAMILY (MFS) PROFILE DOMAIN-CONTAINING PROTEIN"/>
    <property type="match status" value="1"/>
</dbReference>
<keyword evidence="13 19" id="KW-1133">Transmembrane helix</keyword>
<comment type="catalytic activity">
    <reaction evidence="15 17">
        <text>dTMP + ATP = dTDP + ADP</text>
        <dbReference type="Rhea" id="RHEA:13517"/>
        <dbReference type="ChEBI" id="CHEBI:30616"/>
        <dbReference type="ChEBI" id="CHEBI:58369"/>
        <dbReference type="ChEBI" id="CHEBI:63528"/>
        <dbReference type="ChEBI" id="CHEBI:456216"/>
        <dbReference type="EC" id="2.7.4.9"/>
    </reaction>
</comment>
<dbReference type="EC" id="2.7.4.9" evidence="3 17"/>
<dbReference type="GO" id="GO:0005886">
    <property type="term" value="C:plasma membrane"/>
    <property type="evidence" value="ECO:0007669"/>
    <property type="project" value="UniProtKB-SubCell"/>
</dbReference>
<feature type="compositionally biased region" description="Gly residues" evidence="18">
    <location>
        <begin position="1"/>
        <end position="10"/>
    </location>
</feature>
<keyword evidence="22" id="KW-1185">Reference proteome</keyword>
<evidence type="ECO:0000256" key="13">
    <source>
        <dbReference type="ARBA" id="ARBA00022989"/>
    </source>
</evidence>
<feature type="transmembrane region" description="Helical" evidence="19">
    <location>
        <begin position="355"/>
        <end position="376"/>
    </location>
</feature>
<dbReference type="AlphaFoldDB" id="A0A562IY99"/>
<feature type="transmembrane region" description="Helical" evidence="19">
    <location>
        <begin position="413"/>
        <end position="435"/>
    </location>
</feature>
<evidence type="ECO:0000256" key="14">
    <source>
        <dbReference type="ARBA" id="ARBA00023136"/>
    </source>
</evidence>
<evidence type="ECO:0000256" key="4">
    <source>
        <dbReference type="ARBA" id="ARBA00017144"/>
    </source>
</evidence>
<dbReference type="GO" id="GO:0004798">
    <property type="term" value="F:dTMP kinase activity"/>
    <property type="evidence" value="ECO:0007669"/>
    <property type="project" value="UniProtKB-UniRule"/>
</dbReference>
<dbReference type="OrthoDB" id="9774907at2"/>
<feature type="transmembrane region" description="Helical" evidence="19">
    <location>
        <begin position="269"/>
        <end position="288"/>
    </location>
</feature>
<dbReference type="InterPro" id="IPR036259">
    <property type="entry name" value="MFS_trans_sf"/>
</dbReference>
<dbReference type="GO" id="GO:0005524">
    <property type="term" value="F:ATP binding"/>
    <property type="evidence" value="ECO:0007669"/>
    <property type="project" value="UniProtKB-UniRule"/>
</dbReference>
<keyword evidence="7 17" id="KW-0808">Transferase</keyword>
<keyword evidence="5" id="KW-0813">Transport</keyword>
<keyword evidence="11 17" id="KW-0418">Kinase</keyword>
<dbReference type="RefSeq" id="WP_153361323.1">
    <property type="nucleotide sequence ID" value="NZ_ML762505.1"/>
</dbReference>
<dbReference type="PANTHER" id="PTHR43266">
    <property type="entry name" value="MACROLIDE-EFFLUX PROTEIN"/>
    <property type="match status" value="1"/>
</dbReference>
<evidence type="ECO:0000256" key="11">
    <source>
        <dbReference type="ARBA" id="ARBA00022777"/>
    </source>
</evidence>
<feature type="transmembrane region" description="Helical" evidence="19">
    <location>
        <begin position="322"/>
        <end position="349"/>
    </location>
</feature>
<feature type="transmembrane region" description="Helical" evidence="19">
    <location>
        <begin position="491"/>
        <end position="508"/>
    </location>
</feature>
<keyword evidence="9 17" id="KW-0545">Nucleotide biosynthesis</keyword>
<evidence type="ECO:0000256" key="7">
    <source>
        <dbReference type="ARBA" id="ARBA00022679"/>
    </source>
</evidence>
<keyword evidence="12 17" id="KW-0067">ATP-binding</keyword>
<gene>
    <name evidence="17" type="primary">tmk</name>
    <name evidence="21" type="ORF">JD78_04147</name>
</gene>
<evidence type="ECO:0000256" key="8">
    <source>
        <dbReference type="ARBA" id="ARBA00022692"/>
    </source>
</evidence>
<name>A0A562IY99_9ACTN</name>
<evidence type="ECO:0000256" key="2">
    <source>
        <dbReference type="ARBA" id="ARBA00009776"/>
    </source>
</evidence>
<evidence type="ECO:0000259" key="20">
    <source>
        <dbReference type="Pfam" id="PF02223"/>
    </source>
</evidence>
<dbReference type="Proteomes" id="UP000321490">
    <property type="component" value="Unassembled WGS sequence"/>
</dbReference>
<keyword evidence="8 19" id="KW-0812">Transmembrane</keyword>
<dbReference type="SUPFAM" id="SSF52540">
    <property type="entry name" value="P-loop containing nucleoside triphosphate hydrolases"/>
    <property type="match status" value="1"/>
</dbReference>
<keyword evidence="6" id="KW-1003">Cell membrane</keyword>
<evidence type="ECO:0000256" key="15">
    <source>
        <dbReference type="ARBA" id="ARBA00048743"/>
    </source>
</evidence>
<proteinExistence type="inferred from homology"/>
<keyword evidence="14 19" id="KW-0472">Membrane</keyword>
<organism evidence="21 22">
    <name type="scientific">Modestobacter roseus</name>
    <dbReference type="NCBI Taxonomy" id="1181884"/>
    <lineage>
        <taxon>Bacteria</taxon>
        <taxon>Bacillati</taxon>
        <taxon>Actinomycetota</taxon>
        <taxon>Actinomycetes</taxon>
        <taxon>Geodermatophilales</taxon>
        <taxon>Geodermatophilaceae</taxon>
        <taxon>Modestobacter</taxon>
    </lineage>
</organism>
<comment type="caution">
    <text evidence="21">The sequence shown here is derived from an EMBL/GenBank/DDBJ whole genome shotgun (WGS) entry which is preliminary data.</text>
</comment>
<feature type="region of interest" description="Disordered" evidence="18">
    <location>
        <begin position="750"/>
        <end position="777"/>
    </location>
</feature>
<evidence type="ECO:0000313" key="22">
    <source>
        <dbReference type="Proteomes" id="UP000321490"/>
    </source>
</evidence>
<evidence type="ECO:0000256" key="3">
    <source>
        <dbReference type="ARBA" id="ARBA00012980"/>
    </source>
</evidence>
<feature type="transmembrane region" description="Helical" evidence="19">
    <location>
        <begin position="231"/>
        <end position="257"/>
    </location>
</feature>
<dbReference type="SUPFAM" id="SSF103473">
    <property type="entry name" value="MFS general substrate transporter"/>
    <property type="match status" value="1"/>
</dbReference>
<dbReference type="GO" id="GO:0022857">
    <property type="term" value="F:transmembrane transporter activity"/>
    <property type="evidence" value="ECO:0007669"/>
    <property type="project" value="InterPro"/>
</dbReference>
<dbReference type="GO" id="GO:0006235">
    <property type="term" value="P:dTTP biosynthetic process"/>
    <property type="evidence" value="ECO:0007669"/>
    <property type="project" value="UniProtKB-UniRule"/>
</dbReference>
<dbReference type="FunFam" id="3.40.50.300:FF:000225">
    <property type="entry name" value="Thymidylate kinase"/>
    <property type="match status" value="1"/>
</dbReference>
<evidence type="ECO:0000256" key="12">
    <source>
        <dbReference type="ARBA" id="ARBA00022840"/>
    </source>
</evidence>
<feature type="transmembrane region" description="Helical" evidence="19">
    <location>
        <begin position="388"/>
        <end position="407"/>
    </location>
</feature>
<dbReference type="CDD" id="cd06173">
    <property type="entry name" value="MFS_MefA_like"/>
    <property type="match status" value="1"/>
</dbReference>
<dbReference type="Pfam" id="PF07690">
    <property type="entry name" value="MFS_1"/>
    <property type="match status" value="1"/>
</dbReference>
<dbReference type="GO" id="GO:0006233">
    <property type="term" value="P:dTDP biosynthetic process"/>
    <property type="evidence" value="ECO:0007669"/>
    <property type="project" value="InterPro"/>
</dbReference>
<keyword evidence="10 17" id="KW-0547">Nucleotide-binding</keyword>
<comment type="function">
    <text evidence="16 17">Phosphorylation of dTMP to form dTDP in both de novo and salvage pathways of dTTP synthesis.</text>
</comment>